<dbReference type="AlphaFoldDB" id="A0AAD5U173"/>
<proteinExistence type="predicted"/>
<evidence type="ECO:0000313" key="1">
    <source>
        <dbReference type="EMBL" id="KAJ3217834.1"/>
    </source>
</evidence>
<dbReference type="GO" id="GO:0000287">
    <property type="term" value="F:magnesium ion binding"/>
    <property type="evidence" value="ECO:0007669"/>
    <property type="project" value="InterPro"/>
</dbReference>
<accession>A0AAD5U173</accession>
<sequence length="112" mass="13010">MILGIGNDLVLLSRFKLVADRVTIRRLAKRILTEHEQEVLFSVNSAYKALFGHYKLSWKDVEIRKVNGKPDLFLSDNVRKLFDYEIKGFLSISHDGEYLLANVLFEKTREPV</sequence>
<evidence type="ECO:0000313" key="2">
    <source>
        <dbReference type="Proteomes" id="UP001211065"/>
    </source>
</evidence>
<keyword evidence="2" id="KW-1185">Reference proteome</keyword>
<dbReference type="Proteomes" id="UP001211065">
    <property type="component" value="Unassembled WGS sequence"/>
</dbReference>
<evidence type="ECO:0008006" key="3">
    <source>
        <dbReference type="Google" id="ProtNLM"/>
    </source>
</evidence>
<dbReference type="SUPFAM" id="SSF56214">
    <property type="entry name" value="4'-phosphopantetheinyl transferase"/>
    <property type="match status" value="1"/>
</dbReference>
<gene>
    <name evidence="1" type="ORF">HK099_005318</name>
</gene>
<dbReference type="Gene3D" id="3.90.470.20">
    <property type="entry name" value="4'-phosphopantetheinyl transferase domain"/>
    <property type="match status" value="1"/>
</dbReference>
<dbReference type="EMBL" id="JADGJW010000408">
    <property type="protein sequence ID" value="KAJ3217834.1"/>
    <property type="molecule type" value="Genomic_DNA"/>
</dbReference>
<protein>
    <recommendedName>
        <fullName evidence="3">Holo-[acyl-carrier-protein] synthase</fullName>
    </recommendedName>
</protein>
<dbReference type="GO" id="GO:0008897">
    <property type="term" value="F:holo-[acyl-carrier-protein] synthase activity"/>
    <property type="evidence" value="ECO:0007669"/>
    <property type="project" value="InterPro"/>
</dbReference>
<organism evidence="1 2">
    <name type="scientific">Clydaea vesicula</name>
    <dbReference type="NCBI Taxonomy" id="447962"/>
    <lineage>
        <taxon>Eukaryota</taxon>
        <taxon>Fungi</taxon>
        <taxon>Fungi incertae sedis</taxon>
        <taxon>Chytridiomycota</taxon>
        <taxon>Chytridiomycota incertae sedis</taxon>
        <taxon>Chytridiomycetes</taxon>
        <taxon>Lobulomycetales</taxon>
        <taxon>Lobulomycetaceae</taxon>
        <taxon>Clydaea</taxon>
    </lineage>
</organism>
<dbReference type="InterPro" id="IPR037143">
    <property type="entry name" value="4-PPantetheinyl_Trfase_dom_sf"/>
</dbReference>
<name>A0AAD5U173_9FUNG</name>
<reference evidence="1" key="1">
    <citation type="submission" date="2020-05" db="EMBL/GenBank/DDBJ databases">
        <title>Phylogenomic resolution of chytrid fungi.</title>
        <authorList>
            <person name="Stajich J.E."/>
            <person name="Amses K."/>
            <person name="Simmons R."/>
            <person name="Seto K."/>
            <person name="Myers J."/>
            <person name="Bonds A."/>
            <person name="Quandt C.A."/>
            <person name="Barry K."/>
            <person name="Liu P."/>
            <person name="Grigoriev I."/>
            <person name="Longcore J.E."/>
            <person name="James T.Y."/>
        </authorList>
    </citation>
    <scope>NUCLEOTIDE SEQUENCE</scope>
    <source>
        <strain evidence="1">JEL0476</strain>
    </source>
</reference>
<comment type="caution">
    <text evidence="1">The sequence shown here is derived from an EMBL/GenBank/DDBJ whole genome shotgun (WGS) entry which is preliminary data.</text>
</comment>